<evidence type="ECO:0000313" key="2">
    <source>
        <dbReference type="EMBL" id="OGY29610.1"/>
    </source>
</evidence>
<accession>A0A1G1WQK0</accession>
<dbReference type="EMBL" id="MHCX01000020">
    <property type="protein sequence ID" value="OGY29610.1"/>
    <property type="molecule type" value="Genomic_DNA"/>
</dbReference>
<keyword evidence="1" id="KW-1133">Transmembrane helix</keyword>
<dbReference type="AlphaFoldDB" id="A0A1G1WQK0"/>
<sequence length="262" mass="29375">MKLLKHLILNYTGWGFFILSILVVGVLLGKAYQQVGEVERDDLLKEINLSLENGVRVKFRLNQESGKPEILTSDNYPVLSYGHLDSTLVVDGKSYGLWEQISNYRLDRRNKQIAYTISTPEDSLRKVYVIEQSTKFLDKSTVLVEYYFIWNYPDNVSGEVSSVELKLAHFNQGLGGLGVQGNDLTGQTQISARRGKDGASPIAYVPFTLTMKGNFSEPNLNYVKVDSETRAGFVTSYTLSNPARGKRTFIASEIVKLGNPYP</sequence>
<gene>
    <name evidence="2" type="ORF">A3J50_00145</name>
</gene>
<evidence type="ECO:0000313" key="3">
    <source>
        <dbReference type="Proteomes" id="UP000177821"/>
    </source>
</evidence>
<reference evidence="2 3" key="1">
    <citation type="journal article" date="2016" name="Nat. Commun.">
        <title>Thousands of microbial genomes shed light on interconnected biogeochemical processes in an aquifer system.</title>
        <authorList>
            <person name="Anantharaman K."/>
            <person name="Brown C.T."/>
            <person name="Hug L.A."/>
            <person name="Sharon I."/>
            <person name="Castelle C.J."/>
            <person name="Probst A.J."/>
            <person name="Thomas B.C."/>
            <person name="Singh A."/>
            <person name="Wilkins M.J."/>
            <person name="Karaoz U."/>
            <person name="Brodie E.L."/>
            <person name="Williams K.H."/>
            <person name="Hubbard S.S."/>
            <person name="Banfield J.F."/>
        </authorList>
    </citation>
    <scope>NUCLEOTIDE SEQUENCE [LARGE SCALE GENOMIC DNA]</scope>
</reference>
<evidence type="ECO:0000256" key="1">
    <source>
        <dbReference type="SAM" id="Phobius"/>
    </source>
</evidence>
<keyword evidence="1" id="KW-0812">Transmembrane</keyword>
<protein>
    <submittedName>
        <fullName evidence="2">Uncharacterized protein</fullName>
    </submittedName>
</protein>
<organism evidence="2 3">
    <name type="scientific">Candidatus Woykebacteria bacterium RIFCSPHIGHO2_02_FULL_43_16b</name>
    <dbReference type="NCBI Taxonomy" id="1802601"/>
    <lineage>
        <taxon>Bacteria</taxon>
        <taxon>Candidatus Woykeibacteriota</taxon>
    </lineage>
</organism>
<keyword evidence="1" id="KW-0472">Membrane</keyword>
<dbReference type="Proteomes" id="UP000177821">
    <property type="component" value="Unassembled WGS sequence"/>
</dbReference>
<comment type="caution">
    <text evidence="2">The sequence shown here is derived from an EMBL/GenBank/DDBJ whole genome shotgun (WGS) entry which is preliminary data.</text>
</comment>
<feature type="transmembrane region" description="Helical" evidence="1">
    <location>
        <begin position="7"/>
        <end position="28"/>
    </location>
</feature>
<name>A0A1G1WQK0_9BACT</name>
<proteinExistence type="predicted"/>